<dbReference type="EMBL" id="QGKV02000832">
    <property type="protein sequence ID" value="KAF3545458.1"/>
    <property type="molecule type" value="Genomic_DNA"/>
</dbReference>
<dbReference type="PANTHER" id="PTHR37173:SF1">
    <property type="entry name" value="PROLINE-RICH FAMILY PROTEIN"/>
    <property type="match status" value="1"/>
</dbReference>
<reference evidence="1 2" key="1">
    <citation type="journal article" date="2020" name="BMC Genomics">
        <title>Intraspecific diversification of the crop wild relative Brassica cretica Lam. using demographic model selection.</title>
        <authorList>
            <person name="Kioukis A."/>
            <person name="Michalopoulou V.A."/>
            <person name="Briers L."/>
            <person name="Pirintsos S."/>
            <person name="Studholme D.J."/>
            <person name="Pavlidis P."/>
            <person name="Sarris P.F."/>
        </authorList>
    </citation>
    <scope>NUCLEOTIDE SEQUENCE [LARGE SCALE GENOMIC DNA]</scope>
    <source>
        <strain evidence="2">cv. PFS-1207/04</strain>
    </source>
</reference>
<organism evidence="1 2">
    <name type="scientific">Brassica cretica</name>
    <name type="common">Mustard</name>
    <dbReference type="NCBI Taxonomy" id="69181"/>
    <lineage>
        <taxon>Eukaryota</taxon>
        <taxon>Viridiplantae</taxon>
        <taxon>Streptophyta</taxon>
        <taxon>Embryophyta</taxon>
        <taxon>Tracheophyta</taxon>
        <taxon>Spermatophyta</taxon>
        <taxon>Magnoliopsida</taxon>
        <taxon>eudicotyledons</taxon>
        <taxon>Gunneridae</taxon>
        <taxon>Pentapetalae</taxon>
        <taxon>rosids</taxon>
        <taxon>malvids</taxon>
        <taxon>Brassicales</taxon>
        <taxon>Brassicaceae</taxon>
        <taxon>Brassiceae</taxon>
        <taxon>Brassica</taxon>
    </lineage>
</organism>
<evidence type="ECO:0008006" key="3">
    <source>
        <dbReference type="Google" id="ProtNLM"/>
    </source>
</evidence>
<comment type="caution">
    <text evidence="1">The sequence shown here is derived from an EMBL/GenBank/DDBJ whole genome shotgun (WGS) entry which is preliminary data.</text>
</comment>
<evidence type="ECO:0000313" key="2">
    <source>
        <dbReference type="Proteomes" id="UP000266723"/>
    </source>
</evidence>
<accession>A0ABQ7C280</accession>
<proteinExistence type="predicted"/>
<dbReference type="Proteomes" id="UP000266723">
    <property type="component" value="Unassembled WGS sequence"/>
</dbReference>
<sequence>MFAKDFACRCGGDKFCQKIQLKNQIVKKTKRLRGTDPNSLLWEETPPHPPVDDRAKKVRARLREERLKRIARYKARSLALLLPPFGE</sequence>
<keyword evidence="2" id="KW-1185">Reference proteome</keyword>
<gene>
    <name evidence="1" type="ORF">DY000_02006117</name>
</gene>
<evidence type="ECO:0000313" key="1">
    <source>
        <dbReference type="EMBL" id="KAF3545458.1"/>
    </source>
</evidence>
<name>A0ABQ7C280_BRACR</name>
<protein>
    <recommendedName>
        <fullName evidence="3">Ribosome biogenesis protein NOP53</fullName>
    </recommendedName>
</protein>
<dbReference type="PANTHER" id="PTHR37173">
    <property type="entry name" value="HYDROXYPROLINE-RICH GLYCOPROTEIN FAMILY PROTEIN"/>
    <property type="match status" value="1"/>
</dbReference>